<dbReference type="GO" id="GO:0004527">
    <property type="term" value="F:exonuclease activity"/>
    <property type="evidence" value="ECO:0007669"/>
    <property type="project" value="UniProtKB-KW"/>
</dbReference>
<dbReference type="PANTHER" id="PTHR30231">
    <property type="entry name" value="DNA POLYMERASE III SUBUNIT EPSILON"/>
    <property type="match status" value="1"/>
</dbReference>
<evidence type="ECO:0000313" key="6">
    <source>
        <dbReference type="Proteomes" id="UP000717634"/>
    </source>
</evidence>
<keyword evidence="6" id="KW-1185">Reference proteome</keyword>
<organism evidence="5 6">
    <name type="scientific">Hymenobacter artigasi</name>
    <dbReference type="NCBI Taxonomy" id="2719616"/>
    <lineage>
        <taxon>Bacteria</taxon>
        <taxon>Pseudomonadati</taxon>
        <taxon>Bacteroidota</taxon>
        <taxon>Cytophagia</taxon>
        <taxon>Cytophagales</taxon>
        <taxon>Hymenobacteraceae</taxon>
        <taxon>Hymenobacter</taxon>
    </lineage>
</organism>
<evidence type="ECO:0000313" key="5">
    <source>
        <dbReference type="EMBL" id="NKI91643.1"/>
    </source>
</evidence>
<keyword evidence="2" id="KW-0378">Hydrolase</keyword>
<evidence type="ECO:0000256" key="1">
    <source>
        <dbReference type="ARBA" id="ARBA00022722"/>
    </source>
</evidence>
<dbReference type="InterPro" id="IPR012337">
    <property type="entry name" value="RNaseH-like_sf"/>
</dbReference>
<dbReference type="Proteomes" id="UP000717634">
    <property type="component" value="Unassembled WGS sequence"/>
</dbReference>
<comment type="caution">
    <text evidence="5">The sequence shown here is derived from an EMBL/GenBank/DDBJ whole genome shotgun (WGS) entry which is preliminary data.</text>
</comment>
<name>A0ABX1HR00_9BACT</name>
<dbReference type="CDD" id="cd06127">
    <property type="entry name" value="DEDDh"/>
    <property type="match status" value="1"/>
</dbReference>
<evidence type="ECO:0000259" key="4">
    <source>
        <dbReference type="SMART" id="SM00479"/>
    </source>
</evidence>
<keyword evidence="3 5" id="KW-0269">Exonuclease</keyword>
<accession>A0ABX1HR00</accession>
<sequence>MKNTSPKICFIDFETTGIDVYSDEPIEIGAIIVNNESVVENKFHSRFQLSKGKNISNESFSIHGISDRDLLESPSRRDVIQRFFSTMGHDFCFASWNISFDVGFFKKVCHENDMMDKFNKVNYRHIDVQTISQVANRLGKFDSQINSLSDCINYFGLERSAHHNAYQDAELCFAVYKKLLVLISR</sequence>
<protein>
    <submittedName>
        <fullName evidence="5">DNA polymerase III epsilon subunit family exonuclease</fullName>
    </submittedName>
</protein>
<evidence type="ECO:0000256" key="3">
    <source>
        <dbReference type="ARBA" id="ARBA00022839"/>
    </source>
</evidence>
<dbReference type="SMART" id="SM00479">
    <property type="entry name" value="EXOIII"/>
    <property type="match status" value="1"/>
</dbReference>
<dbReference type="EMBL" id="JAAVTK010000020">
    <property type="protein sequence ID" value="NKI91643.1"/>
    <property type="molecule type" value="Genomic_DNA"/>
</dbReference>
<dbReference type="SUPFAM" id="SSF53098">
    <property type="entry name" value="Ribonuclease H-like"/>
    <property type="match status" value="1"/>
</dbReference>
<dbReference type="RefSeq" id="WP_168675206.1">
    <property type="nucleotide sequence ID" value="NZ_JAAVTK010000020.1"/>
</dbReference>
<dbReference type="PANTHER" id="PTHR30231:SF4">
    <property type="entry name" value="PROTEIN NEN2"/>
    <property type="match status" value="1"/>
</dbReference>
<keyword evidence="1" id="KW-0540">Nuclease</keyword>
<dbReference type="InterPro" id="IPR013520">
    <property type="entry name" value="Ribonucl_H"/>
</dbReference>
<dbReference type="Pfam" id="PF00929">
    <property type="entry name" value="RNase_T"/>
    <property type="match status" value="1"/>
</dbReference>
<reference evidence="5 6" key="1">
    <citation type="submission" date="2020-03" db="EMBL/GenBank/DDBJ databases">
        <title>Genomic Encyclopedia of Type Strains, Phase IV (KMG-V): Genome sequencing to study the core and pangenomes of soil and plant-associated prokaryotes.</title>
        <authorList>
            <person name="Whitman W."/>
        </authorList>
    </citation>
    <scope>NUCLEOTIDE SEQUENCE [LARGE SCALE GENOMIC DNA]</scope>
    <source>
        <strain evidence="5 6">1B</strain>
    </source>
</reference>
<dbReference type="InterPro" id="IPR036397">
    <property type="entry name" value="RNaseH_sf"/>
</dbReference>
<proteinExistence type="predicted"/>
<evidence type="ECO:0000256" key="2">
    <source>
        <dbReference type="ARBA" id="ARBA00022801"/>
    </source>
</evidence>
<dbReference type="Gene3D" id="3.30.420.10">
    <property type="entry name" value="Ribonuclease H-like superfamily/Ribonuclease H"/>
    <property type="match status" value="1"/>
</dbReference>
<gene>
    <name evidence="5" type="ORF">HBN54_004263</name>
</gene>
<feature type="domain" description="Exonuclease" evidence="4">
    <location>
        <begin position="7"/>
        <end position="185"/>
    </location>
</feature>